<sequence length="164" mass="17823">MTRVQPAWLGLTLVTAAVYAILLWLGARYLYAGPDRLPPFDARVLGYSAQAAREYLAALGPDQVRIYTGPMHWIDTLFPPLLGVWIWITLRWLGAARAVWLAPLYVLVDWSENALVGRMLEAGAQGVSDGLVAWASAATAVKFAALALALIAAGHAGLRRWGKL</sequence>
<feature type="transmembrane region" description="Helical" evidence="1">
    <location>
        <begin position="84"/>
        <end position="110"/>
    </location>
</feature>
<proteinExistence type="predicted"/>
<reference evidence="2 3" key="1">
    <citation type="submission" date="2020-01" db="EMBL/GenBank/DDBJ databases">
        <authorList>
            <person name="Chen S."/>
        </authorList>
    </citation>
    <scope>NUCLEOTIDE SEQUENCE [LARGE SCALE GENOMIC DNA]</scope>
    <source>
        <strain evidence="2 3">GS-10</strain>
    </source>
</reference>
<dbReference type="RefSeq" id="WP_160975071.1">
    <property type="nucleotide sequence ID" value="NZ_WWEN01000009.1"/>
</dbReference>
<name>A0A6L8LMC0_9RHOB</name>
<evidence type="ECO:0000256" key="1">
    <source>
        <dbReference type="SAM" id="Phobius"/>
    </source>
</evidence>
<feature type="transmembrane region" description="Helical" evidence="1">
    <location>
        <begin position="131"/>
        <end position="158"/>
    </location>
</feature>
<keyword evidence="3" id="KW-1185">Reference proteome</keyword>
<protein>
    <submittedName>
        <fullName evidence="2">Uncharacterized protein</fullName>
    </submittedName>
</protein>
<gene>
    <name evidence="2" type="ORF">GR167_17740</name>
</gene>
<evidence type="ECO:0000313" key="2">
    <source>
        <dbReference type="EMBL" id="MYM57164.1"/>
    </source>
</evidence>
<accession>A0A6L8LMC0</accession>
<keyword evidence="1" id="KW-1133">Transmembrane helix</keyword>
<keyword evidence="1" id="KW-0472">Membrane</keyword>
<dbReference type="Proteomes" id="UP000479043">
    <property type="component" value="Unassembled WGS sequence"/>
</dbReference>
<feature type="transmembrane region" description="Helical" evidence="1">
    <location>
        <begin position="7"/>
        <end position="31"/>
    </location>
</feature>
<comment type="caution">
    <text evidence="2">The sequence shown here is derived from an EMBL/GenBank/DDBJ whole genome shotgun (WGS) entry which is preliminary data.</text>
</comment>
<keyword evidence="1" id="KW-0812">Transmembrane</keyword>
<organism evidence="2 3">
    <name type="scientific">Thalassovita mangrovi</name>
    <dbReference type="NCBI Taxonomy" id="2692236"/>
    <lineage>
        <taxon>Bacteria</taxon>
        <taxon>Pseudomonadati</taxon>
        <taxon>Pseudomonadota</taxon>
        <taxon>Alphaproteobacteria</taxon>
        <taxon>Rhodobacterales</taxon>
        <taxon>Roseobacteraceae</taxon>
        <taxon>Thalassovita</taxon>
    </lineage>
</organism>
<dbReference type="AlphaFoldDB" id="A0A6L8LMC0"/>
<evidence type="ECO:0000313" key="3">
    <source>
        <dbReference type="Proteomes" id="UP000479043"/>
    </source>
</evidence>
<dbReference type="EMBL" id="WWEN01000009">
    <property type="protein sequence ID" value="MYM57164.1"/>
    <property type="molecule type" value="Genomic_DNA"/>
</dbReference>